<organism evidence="11 12">
    <name type="scientific">Brachionus plicatilis</name>
    <name type="common">Marine rotifer</name>
    <name type="synonym">Brachionus muelleri</name>
    <dbReference type="NCBI Taxonomy" id="10195"/>
    <lineage>
        <taxon>Eukaryota</taxon>
        <taxon>Metazoa</taxon>
        <taxon>Spiralia</taxon>
        <taxon>Gnathifera</taxon>
        <taxon>Rotifera</taxon>
        <taxon>Eurotatoria</taxon>
        <taxon>Monogononta</taxon>
        <taxon>Pseudotrocha</taxon>
        <taxon>Ploima</taxon>
        <taxon>Brachionidae</taxon>
        <taxon>Brachionus</taxon>
    </lineage>
</organism>
<keyword evidence="9" id="KW-1133">Transmembrane helix</keyword>
<gene>
    <name evidence="11" type="ORF">BpHYR1_037179</name>
</gene>
<dbReference type="GO" id="GO:0006509">
    <property type="term" value="P:membrane protein ectodomain proteolysis"/>
    <property type="evidence" value="ECO:0007669"/>
    <property type="project" value="TreeGrafter"/>
</dbReference>
<evidence type="ECO:0000256" key="2">
    <source>
        <dbReference type="ARBA" id="ARBA00022723"/>
    </source>
</evidence>
<keyword evidence="12" id="KW-1185">Reference proteome</keyword>
<comment type="caution">
    <text evidence="11">The sequence shown here is derived from an EMBL/GenBank/DDBJ whole genome shotgun (WGS) entry which is preliminary data.</text>
</comment>
<dbReference type="EMBL" id="REGN01012498">
    <property type="protein sequence ID" value="RMZ95225.1"/>
    <property type="molecule type" value="Genomic_DNA"/>
</dbReference>
<evidence type="ECO:0000256" key="3">
    <source>
        <dbReference type="ARBA" id="ARBA00022801"/>
    </source>
</evidence>
<dbReference type="InterPro" id="IPR001590">
    <property type="entry name" value="Peptidase_M12B"/>
</dbReference>
<dbReference type="InterPro" id="IPR024079">
    <property type="entry name" value="MetalloPept_cat_dom_sf"/>
</dbReference>
<keyword evidence="11" id="KW-0401">Integrin</keyword>
<keyword evidence="3" id="KW-0378">Hydrolase</keyword>
<accession>A0A3M7P809</accession>
<dbReference type="AlphaFoldDB" id="A0A3M7P809"/>
<evidence type="ECO:0000256" key="7">
    <source>
        <dbReference type="ARBA" id="ARBA00023180"/>
    </source>
</evidence>
<dbReference type="PANTHER" id="PTHR11905:SF159">
    <property type="entry name" value="ADAM METALLOPROTEASE"/>
    <property type="match status" value="1"/>
</dbReference>
<keyword evidence="7" id="KW-0325">Glycoprotein</keyword>
<evidence type="ECO:0000256" key="9">
    <source>
        <dbReference type="SAM" id="Phobius"/>
    </source>
</evidence>
<name>A0A3M7P809_BRAPC</name>
<protein>
    <submittedName>
        <fullName evidence="11">A disintegrin and metallo ase with thrombospondin motifs 3-like</fullName>
    </submittedName>
</protein>
<evidence type="ECO:0000256" key="6">
    <source>
        <dbReference type="ARBA" id="ARBA00023157"/>
    </source>
</evidence>
<evidence type="ECO:0000313" key="11">
    <source>
        <dbReference type="EMBL" id="RMZ95225.1"/>
    </source>
</evidence>
<evidence type="ECO:0000259" key="10">
    <source>
        <dbReference type="PROSITE" id="PS50215"/>
    </source>
</evidence>
<proteinExistence type="predicted"/>
<dbReference type="PANTHER" id="PTHR11905">
    <property type="entry name" value="ADAM A DISINTEGRIN AND METALLOPROTEASE DOMAIN"/>
    <property type="match status" value="1"/>
</dbReference>
<dbReference type="Gene3D" id="3.40.390.10">
    <property type="entry name" value="Collagenase (Catalytic Domain)"/>
    <property type="match status" value="1"/>
</dbReference>
<keyword evidence="6" id="KW-1015">Disulfide bond</keyword>
<keyword evidence="2" id="KW-0479">Metal-binding</keyword>
<evidence type="ECO:0000256" key="4">
    <source>
        <dbReference type="ARBA" id="ARBA00022833"/>
    </source>
</evidence>
<dbReference type="GO" id="GO:0004222">
    <property type="term" value="F:metalloendopeptidase activity"/>
    <property type="evidence" value="ECO:0007669"/>
    <property type="project" value="InterPro"/>
</dbReference>
<dbReference type="Pfam" id="PF01421">
    <property type="entry name" value="Reprolysin"/>
    <property type="match status" value="1"/>
</dbReference>
<reference evidence="11 12" key="1">
    <citation type="journal article" date="2018" name="Sci. Rep.">
        <title>Genomic signatures of local adaptation to the degree of environmental predictability in rotifers.</title>
        <authorList>
            <person name="Franch-Gras L."/>
            <person name="Hahn C."/>
            <person name="Garcia-Roger E.M."/>
            <person name="Carmona M.J."/>
            <person name="Serra M."/>
            <person name="Gomez A."/>
        </authorList>
    </citation>
    <scope>NUCLEOTIDE SEQUENCE [LARGE SCALE GENOMIC DNA]</scope>
    <source>
        <strain evidence="11">HYR1</strain>
    </source>
</reference>
<dbReference type="Proteomes" id="UP000276133">
    <property type="component" value="Unassembled WGS sequence"/>
</dbReference>
<keyword evidence="9" id="KW-0472">Membrane</keyword>
<dbReference type="OrthoDB" id="6288176at2759"/>
<feature type="transmembrane region" description="Helical" evidence="9">
    <location>
        <begin position="23"/>
        <end position="42"/>
    </location>
</feature>
<dbReference type="GO" id="GO:0046872">
    <property type="term" value="F:metal ion binding"/>
    <property type="evidence" value="ECO:0007669"/>
    <property type="project" value="UniProtKB-KW"/>
</dbReference>
<sequence>MTKALKKAYQVILLSNQTVRKNMIKNFLILTFYIGCISSAYVSERAIDLVANSEIRNDIKVEIVDEKFNGTKFPDRLQLVLNQFELDFVKLIKRGQNAHGVYFIGEDDKLNKQEGQESEFLQEYTEMMGENKLILIKEKQENTGEFFRITGRVEVGTDQVDIDIIPIFKAQNLEALRKKIISKNLNAKKLAKSGEPVELDVEVLVVTDVSVYLAHKAFLKTTSQSLVLDYMKIYYSHVINNVNKLFKNSFSDDADLRINIKATNFLFLTRQSDSQWSNQSFVGDPRISLYKSKRVILGSRALEIFKNSMDEVQLNFDHALAFVNHDIWYDSDVSNSYTTRSSATGFSYSSGVCSQYKYSIVEDFGAFTNIPITAHHLARNLGASFDSSTDINCLSDQYYIMSPLLKSSSTKFKHRFSECSINELKRILISNGQASTAGQCLANKAVAHNLVSRKNNLTGLFYSANDQCKMLYGHNASFVQYFSDRMCRELYCRKTNMDYYAYTSGPAAEGTVCDSGKVIGILNSLFEKIELFKL</sequence>
<dbReference type="GO" id="GO:0007229">
    <property type="term" value="P:integrin-mediated signaling pathway"/>
    <property type="evidence" value="ECO:0007669"/>
    <property type="project" value="UniProtKB-KW"/>
</dbReference>
<evidence type="ECO:0000256" key="5">
    <source>
        <dbReference type="ARBA" id="ARBA00023049"/>
    </source>
</evidence>
<dbReference type="Pfam" id="PF17771">
    <property type="entry name" value="ADAMTS_CR_2"/>
    <property type="match status" value="1"/>
</dbReference>
<dbReference type="SUPFAM" id="SSF55486">
    <property type="entry name" value="Metalloproteases ('zincins'), catalytic domain"/>
    <property type="match status" value="1"/>
</dbReference>
<keyword evidence="4" id="KW-0862">Zinc</keyword>
<evidence type="ECO:0000256" key="8">
    <source>
        <dbReference type="PROSITE-ProRule" id="PRU00276"/>
    </source>
</evidence>
<dbReference type="PROSITE" id="PS50215">
    <property type="entry name" value="ADAM_MEPRO"/>
    <property type="match status" value="1"/>
</dbReference>
<keyword evidence="1" id="KW-0645">Protease</keyword>
<keyword evidence="9" id="KW-0812">Transmembrane</keyword>
<comment type="caution">
    <text evidence="8">Lacks conserved residue(s) required for the propagation of feature annotation.</text>
</comment>
<evidence type="ECO:0000313" key="12">
    <source>
        <dbReference type="Proteomes" id="UP000276133"/>
    </source>
</evidence>
<dbReference type="Gene3D" id="3.40.1620.60">
    <property type="match status" value="1"/>
</dbReference>
<feature type="domain" description="Peptidase M12B" evidence="10">
    <location>
        <begin position="199"/>
        <end position="428"/>
    </location>
</feature>
<evidence type="ECO:0000256" key="1">
    <source>
        <dbReference type="ARBA" id="ARBA00022670"/>
    </source>
</evidence>
<dbReference type="InterPro" id="IPR041645">
    <property type="entry name" value="ADAMTS_CR_2"/>
</dbReference>
<keyword evidence="5" id="KW-0482">Metalloprotease</keyword>